<comment type="caution">
    <text evidence="1">The sequence shown here is derived from an EMBL/GenBank/DDBJ whole genome shotgun (WGS) entry which is preliminary data.</text>
</comment>
<evidence type="ECO:0000313" key="2">
    <source>
        <dbReference type="Proteomes" id="UP000557307"/>
    </source>
</evidence>
<sequence length="85" mass="9786">MEKLFFVKMKWSWMGYQVKTTLYQEESGSKKYPASSVSTRTVPLQNPDYELYLAASTSQEAISEAKKAIKKSYFLRAGAKSSRRF</sequence>
<evidence type="ECO:0000313" key="1">
    <source>
        <dbReference type="EMBL" id="MBB5284606.1"/>
    </source>
</evidence>
<dbReference type="EMBL" id="JACHGF010000003">
    <property type="protein sequence ID" value="MBB5284606.1"/>
    <property type="molecule type" value="Genomic_DNA"/>
</dbReference>
<proteinExistence type="predicted"/>
<dbReference type="Proteomes" id="UP000557307">
    <property type="component" value="Unassembled WGS sequence"/>
</dbReference>
<dbReference type="AlphaFoldDB" id="A0A840TK78"/>
<reference evidence="1 2" key="1">
    <citation type="submission" date="2020-08" db="EMBL/GenBank/DDBJ databases">
        <title>Genomic Encyclopedia of Type Strains, Phase IV (KMG-IV): sequencing the most valuable type-strain genomes for metagenomic binning, comparative biology and taxonomic classification.</title>
        <authorList>
            <person name="Goeker M."/>
        </authorList>
    </citation>
    <scope>NUCLEOTIDE SEQUENCE [LARGE SCALE GENOMIC DNA]</scope>
    <source>
        <strain evidence="1 2">DSM 105074</strain>
    </source>
</reference>
<accession>A0A840TK78</accession>
<organism evidence="1 2">
    <name type="scientific">Rhabdobacter roseus</name>
    <dbReference type="NCBI Taxonomy" id="1655419"/>
    <lineage>
        <taxon>Bacteria</taxon>
        <taxon>Pseudomonadati</taxon>
        <taxon>Bacteroidota</taxon>
        <taxon>Cytophagia</taxon>
        <taxon>Cytophagales</taxon>
        <taxon>Cytophagaceae</taxon>
        <taxon>Rhabdobacter</taxon>
    </lineage>
</organism>
<name>A0A840TK78_9BACT</name>
<protein>
    <submittedName>
        <fullName evidence="1">Uncharacterized protein</fullName>
    </submittedName>
</protein>
<dbReference type="RefSeq" id="WP_184174526.1">
    <property type="nucleotide sequence ID" value="NZ_JACHGF010000003.1"/>
</dbReference>
<gene>
    <name evidence="1" type="ORF">HNQ92_002749</name>
</gene>
<keyword evidence="2" id="KW-1185">Reference proteome</keyword>